<reference evidence="1" key="1">
    <citation type="submission" date="2024-03" db="EMBL/GenBank/DDBJ databases">
        <title>WGS assembly of Saponaria officinalis var. Norfolk2.</title>
        <authorList>
            <person name="Jenkins J."/>
            <person name="Shu S."/>
            <person name="Grimwood J."/>
            <person name="Barry K."/>
            <person name="Goodstein D."/>
            <person name="Schmutz J."/>
            <person name="Leebens-Mack J."/>
            <person name="Osbourn A."/>
        </authorList>
    </citation>
    <scope>NUCLEOTIDE SEQUENCE [LARGE SCALE GENOMIC DNA]</scope>
    <source>
        <strain evidence="1">JIC</strain>
    </source>
</reference>
<sequence>MSSTARTWVVAGSIATVEALKDRGLNYPFRCLVQHVNSSIRSNYSQANNNSSRVLSSNSSGVLLNKLSREEVLEKSEESMMSVIYLNSWGPN</sequence>
<dbReference type="Pfam" id="PF12609">
    <property type="entry name" value="DUF3774"/>
    <property type="match status" value="1"/>
</dbReference>
<protein>
    <recommendedName>
        <fullName evidence="3">Wound-responsive family protein</fullName>
    </recommendedName>
</protein>
<evidence type="ECO:0008006" key="3">
    <source>
        <dbReference type="Google" id="ProtNLM"/>
    </source>
</evidence>
<dbReference type="PANTHER" id="PTHR33090">
    <property type="entry name" value="DUF3774 DOMAIN PROTEIN-RELATED"/>
    <property type="match status" value="1"/>
</dbReference>
<evidence type="ECO:0000313" key="1">
    <source>
        <dbReference type="EMBL" id="KAK9674022.1"/>
    </source>
</evidence>
<dbReference type="InterPro" id="IPR022251">
    <property type="entry name" value="DUF3774_wound-induced"/>
</dbReference>
<evidence type="ECO:0000313" key="2">
    <source>
        <dbReference type="Proteomes" id="UP001443914"/>
    </source>
</evidence>
<dbReference type="Proteomes" id="UP001443914">
    <property type="component" value="Unassembled WGS sequence"/>
</dbReference>
<comment type="caution">
    <text evidence="1">The sequence shown here is derived from an EMBL/GenBank/DDBJ whole genome shotgun (WGS) entry which is preliminary data.</text>
</comment>
<proteinExistence type="predicted"/>
<name>A0AAW1HDA9_SAPOF</name>
<accession>A0AAW1HDA9</accession>
<dbReference type="AlphaFoldDB" id="A0AAW1HDA9"/>
<dbReference type="EMBL" id="JBDFQZ010000012">
    <property type="protein sequence ID" value="KAK9674022.1"/>
    <property type="molecule type" value="Genomic_DNA"/>
</dbReference>
<keyword evidence="2" id="KW-1185">Reference proteome</keyword>
<gene>
    <name evidence="1" type="ORF">RND81_12G205700</name>
</gene>
<organism evidence="1 2">
    <name type="scientific">Saponaria officinalis</name>
    <name type="common">Common soapwort</name>
    <name type="synonym">Lychnis saponaria</name>
    <dbReference type="NCBI Taxonomy" id="3572"/>
    <lineage>
        <taxon>Eukaryota</taxon>
        <taxon>Viridiplantae</taxon>
        <taxon>Streptophyta</taxon>
        <taxon>Embryophyta</taxon>
        <taxon>Tracheophyta</taxon>
        <taxon>Spermatophyta</taxon>
        <taxon>Magnoliopsida</taxon>
        <taxon>eudicotyledons</taxon>
        <taxon>Gunneridae</taxon>
        <taxon>Pentapetalae</taxon>
        <taxon>Caryophyllales</taxon>
        <taxon>Caryophyllaceae</taxon>
        <taxon>Caryophylleae</taxon>
        <taxon>Saponaria</taxon>
    </lineage>
</organism>